<proteinExistence type="predicted"/>
<evidence type="ECO:0000313" key="8">
    <source>
        <dbReference type="EMBL" id="CAB9513161.1"/>
    </source>
</evidence>
<dbReference type="GO" id="GO:0016787">
    <property type="term" value="F:hydrolase activity"/>
    <property type="evidence" value="ECO:0007669"/>
    <property type="project" value="UniProtKB-UniRule"/>
</dbReference>
<organism evidence="8 9">
    <name type="scientific">Seminavis robusta</name>
    <dbReference type="NCBI Taxonomy" id="568900"/>
    <lineage>
        <taxon>Eukaryota</taxon>
        <taxon>Sar</taxon>
        <taxon>Stramenopiles</taxon>
        <taxon>Ochrophyta</taxon>
        <taxon>Bacillariophyta</taxon>
        <taxon>Bacillariophyceae</taxon>
        <taxon>Bacillariophycidae</taxon>
        <taxon>Naviculales</taxon>
        <taxon>Naviculaceae</taxon>
        <taxon>Seminavis</taxon>
    </lineage>
</organism>
<dbReference type="FunFam" id="3.40.50.300:FF:000326">
    <property type="entry name" value="P-loop containing nucleoside triphosphate hydrolase"/>
    <property type="match status" value="1"/>
</dbReference>
<dbReference type="Gene3D" id="3.40.50.300">
    <property type="entry name" value="P-loop containing nucleotide triphosphate hydrolases"/>
    <property type="match status" value="4"/>
</dbReference>
<dbReference type="GO" id="GO:0005524">
    <property type="term" value="F:ATP binding"/>
    <property type="evidence" value="ECO:0007669"/>
    <property type="project" value="UniProtKB-UniRule"/>
</dbReference>
<feature type="binding site" evidence="5">
    <location>
        <begin position="909"/>
        <end position="916"/>
    </location>
    <ligand>
        <name>ATP</name>
        <dbReference type="ChEBI" id="CHEBI:30616"/>
    </ligand>
</feature>
<dbReference type="Pfam" id="PF00580">
    <property type="entry name" value="UvrD-helicase"/>
    <property type="match status" value="1"/>
</dbReference>
<evidence type="ECO:0000256" key="1">
    <source>
        <dbReference type="ARBA" id="ARBA00022741"/>
    </source>
</evidence>
<dbReference type="OrthoDB" id="3156807at2759"/>
<dbReference type="GO" id="GO:0005694">
    <property type="term" value="C:chromosome"/>
    <property type="evidence" value="ECO:0007669"/>
    <property type="project" value="UniProtKB-ARBA"/>
</dbReference>
<dbReference type="Pfam" id="PF13086">
    <property type="entry name" value="AAA_11"/>
    <property type="match status" value="1"/>
</dbReference>
<dbReference type="InterPro" id="IPR041679">
    <property type="entry name" value="DNA2/NAM7-like_C"/>
</dbReference>
<keyword evidence="3 5" id="KW-0347">Helicase</keyword>
<dbReference type="InterPro" id="IPR014016">
    <property type="entry name" value="UvrD-like_ATP-bd"/>
</dbReference>
<dbReference type="PANTHER" id="PTHR10887">
    <property type="entry name" value="DNA2/NAM7 HELICASE FAMILY"/>
    <property type="match status" value="1"/>
</dbReference>
<feature type="compositionally biased region" description="Basic residues" evidence="6">
    <location>
        <begin position="1986"/>
        <end position="2002"/>
    </location>
</feature>
<dbReference type="InterPro" id="IPR047187">
    <property type="entry name" value="SF1_C_Upf1"/>
</dbReference>
<dbReference type="CDD" id="cd18808">
    <property type="entry name" value="SF1_C_Upf1"/>
    <property type="match status" value="1"/>
</dbReference>
<keyword evidence="1 5" id="KW-0547">Nucleotide-binding</keyword>
<evidence type="ECO:0000256" key="4">
    <source>
        <dbReference type="ARBA" id="ARBA00022840"/>
    </source>
</evidence>
<dbReference type="InterPro" id="IPR027417">
    <property type="entry name" value="P-loop_NTPase"/>
</dbReference>
<dbReference type="SUPFAM" id="SSF52540">
    <property type="entry name" value="P-loop containing nucleoside triphosphate hydrolases"/>
    <property type="match status" value="2"/>
</dbReference>
<dbReference type="Pfam" id="PF13087">
    <property type="entry name" value="AAA_12"/>
    <property type="match status" value="1"/>
</dbReference>
<protein>
    <submittedName>
        <fullName evidence="8">Polymerase alpha-associated DNA helicase A</fullName>
    </submittedName>
</protein>
<accession>A0A9N8HGF6</accession>
<reference evidence="8" key="1">
    <citation type="submission" date="2020-06" db="EMBL/GenBank/DDBJ databases">
        <authorList>
            <consortium name="Plant Systems Biology data submission"/>
        </authorList>
    </citation>
    <scope>NUCLEOTIDE SEQUENCE</scope>
    <source>
        <strain evidence="8">D6</strain>
    </source>
</reference>
<evidence type="ECO:0000256" key="5">
    <source>
        <dbReference type="PROSITE-ProRule" id="PRU00560"/>
    </source>
</evidence>
<dbReference type="InterPro" id="IPR041677">
    <property type="entry name" value="DNA2/NAM7_AAA_11"/>
</dbReference>
<sequence length="2002" mass="224156">MESDGVAFDTYEAAEELGLPKSFTPFHARLFDLCLSEISHSYSHESTDAIIPPLESENGKVLTLKDLSTLALMTEREFVASLRQDLKGPTEASDQAEPHVFDVYLMKITLDSTTLRRSAARKIAVVVPYKRQLLWWNGSASSDDYGNTDHHFWSIKPDKSHVRKIASLAGVARVLGALSEARKIVRRGDKGRGICLVASAMQRQGILSVAGISEPKTSFFGRLFGGATAPLSSIVEKMNPSQRRAVDAVAHLDEGFLCIHGPPGTGKTTTMVGMILTALQAQRGGGILVTAPSNAAVANVAIKLHATGQAPFGQLIVFGENCDSSVHFLNPKYRSMRYSKFYEVYDKLCDEAKEAPDEKSKARANKKAGKLLEDFVSWLHLDSSLDWSLAKLSRICPHIELEDDTDSTTIAGRKVMEQLLGRAGVVFCTLNSAGSFTLQTALEGAQFTTMMLDEGGQCTEAEFFIATTFPGLRRLVIMGDPKQLAPTVIDPACAAAGYGYSFLGRVFQASPNNLHLLDTQYRMDPAILEFPNKRFYKNRIQSGNNVLQREPVVAQPFQFVDTMKRGREESVHSSYQNQYEVAVINIMLRSDKDIKTILQNGDADTKVIIITPYKAQMLLLQKQIKLPNGSKGHLVIATVDSFQGQEADIVIVTTVRTRRVGFTDDPQRLNVALTRAKRILRVVGDRHFFENLPGNSTLKALVRHASNSQCIHQSQIKGLPFCPPDWSRPMLWKMALTQRFHDCVLKMKDDRKKNICFNTLVAIATPDLKSLKGGRVPPMQGWKLSCLSGGGSEELYVVWIVRANKSGEDPTVEAHYAGEKKDCLRFAQKNHKPPSGSLPPKDDMSGVVKDSVEPTPEENGTMFTSWKLDNGLQRAILSGKLPELPSGMLELDPPQAAVAMSDPPLLIESRSGTGKTLVLLQHAALKTRHDQTRPACFVTVSQRLKEELKQKYEEHKPVLFDDLPETQFFAFRELLDKLLDFSQVDEFRGMDICTFYGYSRSRKSHERQLMEPQLIENEVGGVIMGSLPAAKQKAPLGREEYLVDKRSNISNKSTEGKRLRELVYDEYTKYVSWKRETSKFDIADVVLRLLKENLPQVFSSAYLDEVQDLSHASIYLICSIAGKDSLHWVAAGDPAQMISPGCSFTFDGLKQTFLSVAPGIEAELKDVHHLVVNYRTTKDILTMANTILDIAKKKFPNAIEYALPETAKKDLGLKVVMCRWRDAMTTNVKFGRDQAFVFAPSDSLPLQQDAETWLKGHPFILSSLESKGLEFQDVVVAFDFDRKTWDVSRKLEGSLRMLRELYVAVTRAQRRVVILIKNEIDNMHAFFRELDCEEMQASVVFQEFNRETTSEQWFDQGVQHFDSAQFELASRCFTRAGHHGWSFLAKGEDSLRVGLKEKASEYFHRAVTPFQERQDTKKVLDLLKKLVDTRTEWDAINDDIFSQALQSCPRHLPRVLGVEFHLIRGNWNGIKPNDLADRSLASLFGSYRKHSSLMDIVRRASDGQRREIEQSLPWAHADYQMDQGNFLAAVRIFLDSNEGQDAADCSERIIAAKRKDATETLLALVDLWKEHTSTSRASRVALAREGKLSLLLQLFGSTDDTSSSRGSECLASFGKDLVRHAVEKAGLDFTCLLTFGADEFKEEVTCVLEKRFEQDSTLVVDWFLAAGYQKLAVAYVTNRHWPHLDLLRLVLLFRARPKCLFRLLKDEELLEAAAVLVLRSRHLSEDNKSEFFNQYRAFDSSKVPGLVMKQSKDHSLLYAPNSGVLWRIGAKKQYFEELFFICERLGSIDAAVNVSIVALSSHELAAQNVSRILHEWEERGGLSRSAMAHQKLLLFIAMTQDAAKETKPGKLSEPFGFDDFADKTSRWTDVSTRFLDWVEEICAVADLETGFWPLVKAFGPVAATYVRLADGRHDEGFLGSLCAHHKELLEKLALQRQKVEGGRVKAKLGAGTKSAAGPTSNEKTKRKGKGKTEITVSGTHQAEKGNKKKARGNKKKKRNRKG</sequence>
<evidence type="ECO:0000259" key="7">
    <source>
        <dbReference type="PROSITE" id="PS51198"/>
    </source>
</evidence>
<dbReference type="EMBL" id="CAICTM010000574">
    <property type="protein sequence ID" value="CAB9513161.1"/>
    <property type="molecule type" value="Genomic_DNA"/>
</dbReference>
<gene>
    <name evidence="8" type="ORF">SEMRO_575_G169320.1</name>
</gene>
<evidence type="ECO:0000256" key="2">
    <source>
        <dbReference type="ARBA" id="ARBA00022801"/>
    </source>
</evidence>
<keyword evidence="4 5" id="KW-0067">ATP-binding</keyword>
<feature type="region of interest" description="Disordered" evidence="6">
    <location>
        <begin position="828"/>
        <end position="847"/>
    </location>
</feature>
<feature type="region of interest" description="Disordered" evidence="6">
    <location>
        <begin position="1943"/>
        <end position="2002"/>
    </location>
</feature>
<feature type="domain" description="UvrD-like helicase ATP-binding" evidence="7">
    <location>
        <begin position="888"/>
        <end position="1177"/>
    </location>
</feature>
<dbReference type="InterPro" id="IPR045055">
    <property type="entry name" value="DNA2/NAM7-like"/>
</dbReference>
<evidence type="ECO:0000313" key="9">
    <source>
        <dbReference type="Proteomes" id="UP001153069"/>
    </source>
</evidence>
<keyword evidence="2 5" id="KW-0378">Hydrolase</keyword>
<dbReference type="PANTHER" id="PTHR10887:SF495">
    <property type="entry name" value="HELICASE SENATAXIN ISOFORM X1-RELATED"/>
    <property type="match status" value="1"/>
</dbReference>
<evidence type="ECO:0000256" key="3">
    <source>
        <dbReference type="ARBA" id="ARBA00022806"/>
    </source>
</evidence>
<dbReference type="Proteomes" id="UP001153069">
    <property type="component" value="Unassembled WGS sequence"/>
</dbReference>
<keyword evidence="9" id="KW-1185">Reference proteome</keyword>
<name>A0A9N8HGF6_9STRA</name>
<evidence type="ECO:0000256" key="6">
    <source>
        <dbReference type="SAM" id="MobiDB-lite"/>
    </source>
</evidence>
<comment type="caution">
    <text evidence="8">The sequence shown here is derived from an EMBL/GenBank/DDBJ whole genome shotgun (WGS) entry which is preliminary data.</text>
</comment>
<dbReference type="GO" id="GO:0004386">
    <property type="term" value="F:helicase activity"/>
    <property type="evidence" value="ECO:0007669"/>
    <property type="project" value="UniProtKB-UniRule"/>
</dbReference>
<dbReference type="PROSITE" id="PS51198">
    <property type="entry name" value="UVRD_HELICASE_ATP_BIND"/>
    <property type="match status" value="1"/>
</dbReference>